<dbReference type="FunCoup" id="A0A317XYY2">
    <property type="interactions" value="475"/>
</dbReference>
<gene>
    <name evidence="18" type="ORF">BCV70DRAFT_197342</name>
</gene>
<dbReference type="Pfam" id="PF02259">
    <property type="entry name" value="FAT"/>
    <property type="match status" value="1"/>
</dbReference>
<evidence type="ECO:0000256" key="9">
    <source>
        <dbReference type="ARBA" id="ARBA00022840"/>
    </source>
</evidence>
<dbReference type="SUPFAM" id="SSF48371">
    <property type="entry name" value="ARM repeat"/>
    <property type="match status" value="1"/>
</dbReference>
<dbReference type="InterPro" id="IPR011990">
    <property type="entry name" value="TPR-like_helical_dom_sf"/>
</dbReference>
<dbReference type="InterPro" id="IPR036940">
    <property type="entry name" value="PI3/4_kinase_cat_sf"/>
</dbReference>
<keyword evidence="6" id="KW-0547">Nucleotide-binding</keyword>
<evidence type="ECO:0000256" key="7">
    <source>
        <dbReference type="ARBA" id="ARBA00022763"/>
    </source>
</evidence>
<dbReference type="Pfam" id="PF25030">
    <property type="entry name" value="M-HEAT_ATR"/>
    <property type="match status" value="1"/>
</dbReference>
<evidence type="ECO:0000256" key="12">
    <source>
        <dbReference type="ARBA" id="ARBA00047899"/>
    </source>
</evidence>
<accession>A0A317XYY2</accession>
<dbReference type="GO" id="GO:0005694">
    <property type="term" value="C:chromosome"/>
    <property type="evidence" value="ECO:0007669"/>
    <property type="project" value="TreeGrafter"/>
</dbReference>
<evidence type="ECO:0000256" key="11">
    <source>
        <dbReference type="ARBA" id="ARBA00023242"/>
    </source>
</evidence>
<keyword evidence="8" id="KW-0418">Kinase</keyword>
<dbReference type="PROSITE" id="PS51190">
    <property type="entry name" value="FATC"/>
    <property type="match status" value="1"/>
</dbReference>
<proteinExistence type="inferred from homology"/>
<comment type="subcellular location">
    <subcellularLocation>
        <location evidence="1">Nucleus</location>
    </subcellularLocation>
</comment>
<evidence type="ECO:0000256" key="3">
    <source>
        <dbReference type="ARBA" id="ARBA00012513"/>
    </source>
</evidence>
<feature type="region of interest" description="Disordered" evidence="14">
    <location>
        <begin position="35"/>
        <end position="63"/>
    </location>
</feature>
<dbReference type="InterPro" id="IPR018936">
    <property type="entry name" value="PI3/4_kinase_CS"/>
</dbReference>
<dbReference type="Pfam" id="PF00454">
    <property type="entry name" value="PI3_PI4_kinase"/>
    <property type="match status" value="1"/>
</dbReference>
<evidence type="ECO:0000259" key="16">
    <source>
        <dbReference type="PROSITE" id="PS51189"/>
    </source>
</evidence>
<keyword evidence="9" id="KW-0067">ATP-binding</keyword>
<protein>
    <recommendedName>
        <fullName evidence="3">non-specific serine/threonine protein kinase</fullName>
        <ecNumber evidence="3">2.7.11.1</ecNumber>
    </recommendedName>
</protein>
<keyword evidence="5" id="KW-0808">Transferase</keyword>
<feature type="compositionally biased region" description="Basic and acidic residues" evidence="14">
    <location>
        <begin position="647"/>
        <end position="658"/>
    </location>
</feature>
<dbReference type="GO" id="GO:0005634">
    <property type="term" value="C:nucleus"/>
    <property type="evidence" value="ECO:0007669"/>
    <property type="project" value="UniProtKB-SubCell"/>
</dbReference>
<dbReference type="InParanoid" id="A0A317XYY2"/>
<feature type="domain" description="FATC" evidence="17">
    <location>
        <begin position="2680"/>
        <end position="2712"/>
    </location>
</feature>
<dbReference type="InterPro" id="IPR057564">
    <property type="entry name" value="HEAT_ATR"/>
</dbReference>
<evidence type="ECO:0000259" key="15">
    <source>
        <dbReference type="PROSITE" id="PS50290"/>
    </source>
</evidence>
<dbReference type="InterPro" id="IPR012993">
    <property type="entry name" value="UME"/>
</dbReference>
<comment type="catalytic activity">
    <reaction evidence="13">
        <text>L-seryl-[protein] + ATP = O-phospho-L-seryl-[protein] + ADP + H(+)</text>
        <dbReference type="Rhea" id="RHEA:17989"/>
        <dbReference type="Rhea" id="RHEA-COMP:9863"/>
        <dbReference type="Rhea" id="RHEA-COMP:11604"/>
        <dbReference type="ChEBI" id="CHEBI:15378"/>
        <dbReference type="ChEBI" id="CHEBI:29999"/>
        <dbReference type="ChEBI" id="CHEBI:30616"/>
        <dbReference type="ChEBI" id="CHEBI:83421"/>
        <dbReference type="ChEBI" id="CHEBI:456216"/>
        <dbReference type="EC" id="2.7.11.1"/>
    </reaction>
</comment>
<dbReference type="Gene3D" id="1.25.40.10">
    <property type="entry name" value="Tetratricopeptide repeat domain"/>
    <property type="match status" value="1"/>
</dbReference>
<dbReference type="Proteomes" id="UP000246740">
    <property type="component" value="Unassembled WGS sequence"/>
</dbReference>
<feature type="region of interest" description="Disordered" evidence="14">
    <location>
        <begin position="1"/>
        <end position="20"/>
    </location>
</feature>
<evidence type="ECO:0000256" key="14">
    <source>
        <dbReference type="SAM" id="MobiDB-lite"/>
    </source>
</evidence>
<feature type="domain" description="PI3K/PI4K catalytic" evidence="15">
    <location>
        <begin position="2361"/>
        <end position="2670"/>
    </location>
</feature>
<evidence type="ECO:0000256" key="10">
    <source>
        <dbReference type="ARBA" id="ARBA00023204"/>
    </source>
</evidence>
<dbReference type="PROSITE" id="PS50290">
    <property type="entry name" value="PI3_4_KINASE_3"/>
    <property type="match status" value="1"/>
</dbReference>
<sequence>MARRQNDSADTTSAAGGYSNSDPALASLLKTLLGNGANGADDGRSSRTTASRRANGQPNTALDPSSVLAVASQYIAEDRLSQMNPHRTSGPGGSSEEAVNHLVNQMLIAVHIVPLVRSPMTADIVSGKVAAGPIQALDTLSQTLKGSPKFLEHLFATPELHHQQDQSTPADSLGDYVGATTCTFDVWASPRLLCASASMTAAAYQQPSGPRRQALLDLGRRLLEGLRQLLSVSIDAAGQIDNVRYILADCLRASVHALALSGRTAFTTQIRLPDYMVPEQTLEPAPPAVHFFRADERRFAAVSAAFPFRLSSRSGRPKPSGTGLNSLAPDQADTRFCYPLQIDANRVATSDPMSISDAVFPSAATPADDRAQALFLTSIELCLQLAAVHADVLLDIVEDAMLILTDHLQHTWTIQKQQHLHPAVKFTTSRLFLLHGYRVLTGCTDTLTVLFQPSMSQLLRICIEYLLSLLESHEETSLTIASRSDDAMHAYNTITRFLQACDTKDGFILEPSELEQLSTHIRPCIVLLSAELQILSDEFDSGYNGLYLAKLGCVARALLFAVRTGNFDGVPEETAVLCVAKLQNSIRETSDYRGTAQGNRQHQGCHKADVSNIAKDLDELQARLQRRNEIRANGTPSAKRRRLSPLRSDKNSDSQRRTTLRKLDGAALCEALADCVSRVDAGSTNVAKNGLDHVRKELRLRRSANCFCNDAVLGSVILSLSGGVTGVYVCRCQDTITSPLYDGDEGCSRHSWDGSAAQRDAIQTLLYELDRVYQTPVSTATRILDSLIRFVQHTSLSEPLLPGGEAQLLQLISAGLRSRSRQIRLLVNDLACAVQMRLVQQRDAVPEDEWSRRLDCIPAAYADVLKQGARSSLKVCETALLGLARLSALPVESSQERCIMELLLQLGNSNPFLKSCAYTHMVQLAAEQRCTTFQLIRPHLEKVSTTIVERFMSTPDLWTGFLSLIKMSQSAFFNATIEYTLPHLIGMICTGQAEAGSRMIELIARALATDVPRLCLANITPIFRSFFMRTAAVRDRGLNKLVELISVDAANLRALLRSRQSDVVGYLVVKLGNRATRKEAYEGLEFIIETIHIGSGSDSTTMAAAAAARNSKEAHSRKAKVASFLKSEILAVLTWINQELSGEHGRRTAVDRAHAIRSIGALVEIIGPPISAVTPQIMATLNSHLQSEPLALAILESWRIFITTLRFDDIGPFVGQTAAALLSAWSGFNSEKKRLAVAILQYLILENAEYLKAYVDDVPSLDRLDAEIPDVCRALRSMRDSWNHDRLFGNILDRAAHENISICSESLEELFVFLTEERTYVEGLIAGDAFSPLVGRCVRTLMQIAVRSDTQQTKVRDLCFRCFGLVGAVDPDRIEHAIEEPLKVVLNNFEDPDESADFALHLIRDLLVPAFRAADDTTHQSGLAYAIQELLKAAGFTSALLSTGSNTRPVSIKTRQRMAELPQDVVDTITPLLDSKYMVQVGRSTLRAMPIYRNTTSFRDWLQSWANRLIVGILDRHEAISADCTVSRAHETAATIFGVFRIAIRDHDTGIARHLLPHLVLHSIISGDSADREAIVEEMQTILSDQVDPQTGVDRGHHDAERRLLTAQTLFKVMDHIGVWMRRKRQDLSKSSRRPRNAAGGEDALSEVEQAMKCISQELMAHASLQCKAYSRALLNFENRVRSMRLAGKRDDDLQPYYEDLHRIYAQLDEPDGMEGISARVISPSLEHQIREHESTGRWTSAQSCWEVELQRRPDDVDLHLGLLRCLRNLGHYDTMRTHIRGALSAHPEWEDLLDAFRVEGACILGDWAEVQSRVTRAQATSPEHSIGRALLAMRSSDDEAFQATLTRARQEMGQPLLAAGKASYPAIYDAVLNLHMLHELEMIRNPSLSRAGSVTTRASGTDLQRSLAARLNATLPSFRTQEPLLSLRRTAFSALLPHSAASGVIVPMARSSMSAATEVGEAWISTAKIARRAGHIQTAYSAMLQATQHQATFAFVQRVKLLAKEEQTHAAIQDLNNSLYTLVARFKPGQVGHANNDGPIELQTTDAASGRPLRIDRASFAKACLLRARLLDSTFRYTPNEILDKYKEAAKEQANSEKVWYHLGHFQDAHEGLLPNSTMQRFNVCRSFLRSAQLGTKFFYRTLPRVLTIWMDIAADEQIMAASRRGAGGDSALAQKLEAFDMLNTLMKKSSRKIKPFQWLAVFPQLVARIVQKNEDSWQVLQDMVLQVLVAYPQQAMWSMVAGSNSKDSDRRRRYGEIVARLSGKSSGAGSTTHLKEVIKVVTASQRLARELLRLCDHQVGKSETTMSMERQFPGLLEVATTSDLLLPLQSSMTVLLPSNHLISDTHRPFPPNLPMIRTFDDHIEVMNSLQKPRKVTIVGSDGQRYAFLCKPKDDLRKDARLMEFDAMINKLLQSQPESRRRKLYVRTYAVLILNEEHGLIEWVPNTVGFRHILTKMYSAKGMHIYSGEVKTNMDEARLSPDPRTTQKIFEERVLARFPPVFYEWFLATFPDPTAWLKARSAYARTAAVMSMVGFVLGLGDRHGENILFDSVSGDTVHVDLNCLFDKGQRFEIPERVPFRLTQNMVDAMGVTGCDGAFRKSAEITMGILRANKDSLMSVLEAMVHDPLGEWSVPEDRHRSRHSTSRQDPRVVEARRALDPIANKLDGRIYRLGVRDPTPPHTTNNLVDALIKEATSPVNLAKMYIGWSSWL</sequence>
<feature type="compositionally biased region" description="Polar residues" evidence="14">
    <location>
        <begin position="8"/>
        <end position="20"/>
    </location>
</feature>
<dbReference type="STRING" id="1882483.A0A317XYY2"/>
<dbReference type="PROSITE" id="PS00916">
    <property type="entry name" value="PI3_4_KINASE_2"/>
    <property type="match status" value="1"/>
</dbReference>
<keyword evidence="10" id="KW-0234">DNA repair</keyword>
<feature type="compositionally biased region" description="Basic residues" evidence="14">
    <location>
        <begin position="1625"/>
        <end position="1636"/>
    </location>
</feature>
<dbReference type="PANTHER" id="PTHR11139:SF125">
    <property type="entry name" value="SERINE_THREONINE-PROTEIN KINASE MEC1"/>
    <property type="match status" value="1"/>
</dbReference>
<evidence type="ECO:0000256" key="6">
    <source>
        <dbReference type="ARBA" id="ARBA00022741"/>
    </source>
</evidence>
<dbReference type="GO" id="GO:0000077">
    <property type="term" value="P:DNA damage checkpoint signaling"/>
    <property type="evidence" value="ECO:0007669"/>
    <property type="project" value="TreeGrafter"/>
</dbReference>
<dbReference type="InterPro" id="IPR050517">
    <property type="entry name" value="DDR_Repair_Kinase"/>
</dbReference>
<feature type="region of interest" description="Disordered" evidence="14">
    <location>
        <begin position="626"/>
        <end position="658"/>
    </location>
</feature>
<evidence type="ECO:0000256" key="4">
    <source>
        <dbReference type="ARBA" id="ARBA00022527"/>
    </source>
</evidence>
<evidence type="ECO:0000313" key="18">
    <source>
        <dbReference type="EMBL" id="PWZ03108.1"/>
    </source>
</evidence>
<dbReference type="GO" id="GO:0000723">
    <property type="term" value="P:telomere maintenance"/>
    <property type="evidence" value="ECO:0007669"/>
    <property type="project" value="TreeGrafter"/>
</dbReference>
<comment type="similarity">
    <text evidence="2">Belongs to the PI3/PI4-kinase family. ATM subfamily.</text>
</comment>
<dbReference type="GO" id="GO:0005524">
    <property type="term" value="F:ATP binding"/>
    <property type="evidence" value="ECO:0007669"/>
    <property type="project" value="UniProtKB-KW"/>
</dbReference>
<keyword evidence="4" id="KW-0723">Serine/threonine-protein kinase</keyword>
<dbReference type="Pfam" id="PF08064">
    <property type="entry name" value="UME"/>
    <property type="match status" value="1"/>
</dbReference>
<evidence type="ECO:0000256" key="1">
    <source>
        <dbReference type="ARBA" id="ARBA00004123"/>
    </source>
</evidence>
<dbReference type="SUPFAM" id="SSF48452">
    <property type="entry name" value="TPR-like"/>
    <property type="match status" value="1"/>
</dbReference>
<dbReference type="EMBL" id="KZ819188">
    <property type="protein sequence ID" value="PWZ03108.1"/>
    <property type="molecule type" value="Genomic_DNA"/>
</dbReference>
<dbReference type="Pfam" id="PF02260">
    <property type="entry name" value="FATC"/>
    <property type="match status" value="1"/>
</dbReference>
<organism evidence="18 19">
    <name type="scientific">Testicularia cyperi</name>
    <dbReference type="NCBI Taxonomy" id="1882483"/>
    <lineage>
        <taxon>Eukaryota</taxon>
        <taxon>Fungi</taxon>
        <taxon>Dikarya</taxon>
        <taxon>Basidiomycota</taxon>
        <taxon>Ustilaginomycotina</taxon>
        <taxon>Ustilaginomycetes</taxon>
        <taxon>Ustilaginales</taxon>
        <taxon>Anthracoideaceae</taxon>
        <taxon>Testicularia</taxon>
    </lineage>
</organism>
<dbReference type="InterPro" id="IPR056802">
    <property type="entry name" value="ATR-like_M-HEAT"/>
</dbReference>
<dbReference type="CDD" id="cd00892">
    <property type="entry name" value="PIKKc_ATR"/>
    <property type="match status" value="1"/>
</dbReference>
<reference evidence="18 19" key="1">
    <citation type="journal article" date="2018" name="Mol. Biol. Evol.">
        <title>Broad Genomic Sampling Reveals a Smut Pathogenic Ancestry of the Fungal Clade Ustilaginomycotina.</title>
        <authorList>
            <person name="Kijpornyongpan T."/>
            <person name="Mondo S.J."/>
            <person name="Barry K."/>
            <person name="Sandor L."/>
            <person name="Lee J."/>
            <person name="Lipzen A."/>
            <person name="Pangilinan J."/>
            <person name="LaButti K."/>
            <person name="Hainaut M."/>
            <person name="Henrissat B."/>
            <person name="Grigoriev I.V."/>
            <person name="Spatafora J.W."/>
            <person name="Aime M.C."/>
        </authorList>
    </citation>
    <scope>NUCLEOTIDE SEQUENCE [LARGE SCALE GENOMIC DNA]</scope>
    <source>
        <strain evidence="18 19">MCA 3645</strain>
    </source>
</reference>
<comment type="catalytic activity">
    <reaction evidence="12">
        <text>L-threonyl-[protein] + ATP = O-phospho-L-threonyl-[protein] + ADP + H(+)</text>
        <dbReference type="Rhea" id="RHEA:46608"/>
        <dbReference type="Rhea" id="RHEA-COMP:11060"/>
        <dbReference type="Rhea" id="RHEA-COMP:11605"/>
        <dbReference type="ChEBI" id="CHEBI:15378"/>
        <dbReference type="ChEBI" id="CHEBI:30013"/>
        <dbReference type="ChEBI" id="CHEBI:30616"/>
        <dbReference type="ChEBI" id="CHEBI:61977"/>
        <dbReference type="ChEBI" id="CHEBI:456216"/>
        <dbReference type="EC" id="2.7.11.1"/>
    </reaction>
</comment>
<dbReference type="Gene3D" id="1.10.1070.11">
    <property type="entry name" value="Phosphatidylinositol 3-/4-kinase, catalytic domain"/>
    <property type="match status" value="1"/>
</dbReference>
<dbReference type="SMART" id="SM00802">
    <property type="entry name" value="UME"/>
    <property type="match status" value="1"/>
</dbReference>
<dbReference type="GO" id="GO:0004674">
    <property type="term" value="F:protein serine/threonine kinase activity"/>
    <property type="evidence" value="ECO:0007669"/>
    <property type="project" value="UniProtKB-KW"/>
</dbReference>
<dbReference type="InterPro" id="IPR014009">
    <property type="entry name" value="PIK_FAT"/>
</dbReference>
<evidence type="ECO:0000256" key="13">
    <source>
        <dbReference type="ARBA" id="ARBA00048679"/>
    </source>
</evidence>
<dbReference type="Gene3D" id="3.30.1010.10">
    <property type="entry name" value="Phosphatidylinositol 3-kinase Catalytic Subunit, Chain A, domain 4"/>
    <property type="match status" value="1"/>
</dbReference>
<dbReference type="SUPFAM" id="SSF56112">
    <property type="entry name" value="Protein kinase-like (PK-like)"/>
    <property type="match status" value="1"/>
</dbReference>
<keyword evidence="19" id="KW-1185">Reference proteome</keyword>
<dbReference type="PROSITE" id="PS51189">
    <property type="entry name" value="FAT"/>
    <property type="match status" value="1"/>
</dbReference>
<dbReference type="InterPro" id="IPR000403">
    <property type="entry name" value="PI3/4_kinase_cat_dom"/>
</dbReference>
<dbReference type="InterPro" id="IPR011009">
    <property type="entry name" value="Kinase-like_dom_sf"/>
</dbReference>
<evidence type="ECO:0000313" key="19">
    <source>
        <dbReference type="Proteomes" id="UP000246740"/>
    </source>
</evidence>
<evidence type="ECO:0000256" key="8">
    <source>
        <dbReference type="ARBA" id="ARBA00022777"/>
    </source>
</evidence>
<dbReference type="InterPro" id="IPR016024">
    <property type="entry name" value="ARM-type_fold"/>
</dbReference>
<evidence type="ECO:0000256" key="2">
    <source>
        <dbReference type="ARBA" id="ARBA00010769"/>
    </source>
</evidence>
<dbReference type="SMART" id="SM01343">
    <property type="entry name" value="FATC"/>
    <property type="match status" value="1"/>
</dbReference>
<dbReference type="InterPro" id="IPR003151">
    <property type="entry name" value="PIK-rel_kinase_FAT"/>
</dbReference>
<dbReference type="SMART" id="SM00146">
    <property type="entry name" value="PI3Kc"/>
    <property type="match status" value="1"/>
</dbReference>
<name>A0A317XYY2_9BASI</name>
<keyword evidence="7" id="KW-0227">DNA damage</keyword>
<dbReference type="EC" id="2.7.11.1" evidence="3"/>
<keyword evidence="11" id="KW-0539">Nucleus</keyword>
<evidence type="ECO:0000259" key="17">
    <source>
        <dbReference type="PROSITE" id="PS51190"/>
    </source>
</evidence>
<dbReference type="Pfam" id="PF23593">
    <property type="entry name" value="HEAT_ATR"/>
    <property type="match status" value="1"/>
</dbReference>
<evidence type="ECO:0000256" key="5">
    <source>
        <dbReference type="ARBA" id="ARBA00022679"/>
    </source>
</evidence>
<dbReference type="PANTHER" id="PTHR11139">
    <property type="entry name" value="ATAXIA TELANGIECTASIA MUTATED ATM -RELATED"/>
    <property type="match status" value="1"/>
</dbReference>
<feature type="domain" description="FAT" evidence="16">
    <location>
        <begin position="1659"/>
        <end position="2247"/>
    </location>
</feature>
<dbReference type="GO" id="GO:0006281">
    <property type="term" value="P:DNA repair"/>
    <property type="evidence" value="ECO:0007669"/>
    <property type="project" value="UniProtKB-KW"/>
</dbReference>
<feature type="region of interest" description="Disordered" evidence="14">
    <location>
        <begin position="1625"/>
        <end position="1644"/>
    </location>
</feature>
<dbReference type="OrthoDB" id="381190at2759"/>
<dbReference type="InterPro" id="IPR003152">
    <property type="entry name" value="FATC_dom"/>
</dbReference>